<dbReference type="Pfam" id="PF07568">
    <property type="entry name" value="HisKA_2"/>
    <property type="match status" value="1"/>
</dbReference>
<evidence type="ECO:0000259" key="9">
    <source>
        <dbReference type="PROSITE" id="PS50112"/>
    </source>
</evidence>
<dbReference type="InterPro" id="IPR035965">
    <property type="entry name" value="PAS-like_dom_sf"/>
</dbReference>
<dbReference type="SMART" id="SM00387">
    <property type="entry name" value="HATPase_c"/>
    <property type="match status" value="1"/>
</dbReference>
<keyword evidence="8" id="KW-0812">Transmembrane</keyword>
<evidence type="ECO:0000256" key="5">
    <source>
        <dbReference type="ARBA" id="ARBA00022741"/>
    </source>
</evidence>
<evidence type="ECO:0000256" key="3">
    <source>
        <dbReference type="ARBA" id="ARBA00022553"/>
    </source>
</evidence>
<evidence type="ECO:0000256" key="8">
    <source>
        <dbReference type="SAM" id="Phobius"/>
    </source>
</evidence>
<dbReference type="GO" id="GO:0004673">
    <property type="term" value="F:protein histidine kinase activity"/>
    <property type="evidence" value="ECO:0007669"/>
    <property type="project" value="UniProtKB-EC"/>
</dbReference>
<keyword evidence="8" id="KW-1133">Transmembrane helix</keyword>
<name>A0A4V6QM32_9LEPT</name>
<dbReference type="Gene3D" id="3.30.450.20">
    <property type="entry name" value="PAS domain"/>
    <property type="match status" value="1"/>
</dbReference>
<dbReference type="SUPFAM" id="SSF55874">
    <property type="entry name" value="ATPase domain of HSP90 chaperone/DNA topoisomerase II/histidine kinase"/>
    <property type="match status" value="1"/>
</dbReference>
<dbReference type="GO" id="GO:0005524">
    <property type="term" value="F:ATP binding"/>
    <property type="evidence" value="ECO:0007669"/>
    <property type="project" value="UniProtKB-KW"/>
</dbReference>
<keyword evidence="3" id="KW-0597">Phosphoprotein</keyword>
<dbReference type="Pfam" id="PF08447">
    <property type="entry name" value="PAS_3"/>
    <property type="match status" value="1"/>
</dbReference>
<keyword evidence="6" id="KW-0418">Kinase</keyword>
<dbReference type="OrthoDB" id="9767435at2"/>
<keyword evidence="11" id="KW-1185">Reference proteome</keyword>
<evidence type="ECO:0000256" key="1">
    <source>
        <dbReference type="ARBA" id="ARBA00000085"/>
    </source>
</evidence>
<feature type="transmembrane region" description="Helical" evidence="8">
    <location>
        <begin position="42"/>
        <end position="59"/>
    </location>
</feature>
<keyword evidence="8" id="KW-0472">Membrane</keyword>
<evidence type="ECO:0000256" key="7">
    <source>
        <dbReference type="ARBA" id="ARBA00022840"/>
    </source>
</evidence>
<evidence type="ECO:0000256" key="2">
    <source>
        <dbReference type="ARBA" id="ARBA00012438"/>
    </source>
</evidence>
<reference evidence="10" key="1">
    <citation type="journal article" date="2019" name="PLoS Negl. Trop. Dis.">
        <title>Revisiting the worldwide diversity of Leptospira species in the environment.</title>
        <authorList>
            <person name="Vincent A.T."/>
            <person name="Schiettekatte O."/>
            <person name="Bourhy P."/>
            <person name="Veyrier F.J."/>
            <person name="Picardeau M."/>
        </authorList>
    </citation>
    <scope>NUCLEOTIDE SEQUENCE [LARGE SCALE GENOMIC DNA]</scope>
    <source>
        <strain evidence="10">201702476</strain>
    </source>
</reference>
<feature type="transmembrane region" description="Helical" evidence="8">
    <location>
        <begin position="9"/>
        <end position="30"/>
    </location>
</feature>
<dbReference type="Gene3D" id="3.30.565.10">
    <property type="entry name" value="Histidine kinase-like ATPase, C-terminal domain"/>
    <property type="match status" value="1"/>
</dbReference>
<dbReference type="InterPro" id="IPR003594">
    <property type="entry name" value="HATPase_dom"/>
</dbReference>
<keyword evidence="4" id="KW-0808">Transferase</keyword>
<evidence type="ECO:0000313" key="10">
    <source>
        <dbReference type="EMBL" id="TGL56695.1"/>
    </source>
</evidence>
<comment type="caution">
    <text evidence="10">The sequence shown here is derived from an EMBL/GenBank/DDBJ whole genome shotgun (WGS) entry which is preliminary data.</text>
</comment>
<sequence>MKAALRVSLIYFLLGVIWIFVSDHLLALAIYQMDSVRFAQSLKGWFFVIVSAFLIFFLLRREILREYKTIREKNQNELLYQNILEQVQDSVIVFNLKTWQIELLSFQTAKFFELSREEILKDSRLLIERLHPEDRDRMSDIWMNHLTENFVGILFRLKLPDGRVKWGLENRLYIYDEEEKEGRAIAITTDITDYIDKQSRLEISLKENKILLTEVHHRVKNNLAVIISFMQLQSYTAPKESAVILEQSIARIKAIALVHEKLYGSRNLATLNALEYIESLVENIKLMYMRMDVSINLEIDSKELSPADAIPLGLIITEMLTNSFRHAFPSTKAALISITLRVQDNGEMELIYMDNGKGFPEGSDIQKAESVGLSVIFSLCSQLAGKAVDVSSAPNERVCFHFKFESKKKRVLE</sequence>
<accession>A0A4V6QM32</accession>
<protein>
    <recommendedName>
        <fullName evidence="2">histidine kinase</fullName>
        <ecNumber evidence="2">2.7.13.3</ecNumber>
    </recommendedName>
</protein>
<dbReference type="Proteomes" id="UP000297693">
    <property type="component" value="Unassembled WGS sequence"/>
</dbReference>
<dbReference type="NCBIfam" id="TIGR00229">
    <property type="entry name" value="sensory_box"/>
    <property type="match status" value="1"/>
</dbReference>
<dbReference type="PANTHER" id="PTHR41523">
    <property type="entry name" value="TWO-COMPONENT SYSTEM SENSOR PROTEIN"/>
    <property type="match status" value="1"/>
</dbReference>
<comment type="catalytic activity">
    <reaction evidence="1">
        <text>ATP + protein L-histidine = ADP + protein N-phospho-L-histidine.</text>
        <dbReference type="EC" id="2.7.13.3"/>
    </reaction>
</comment>
<dbReference type="EMBL" id="RQGD01000045">
    <property type="protein sequence ID" value="TGL56695.1"/>
    <property type="molecule type" value="Genomic_DNA"/>
</dbReference>
<dbReference type="InterPro" id="IPR000014">
    <property type="entry name" value="PAS"/>
</dbReference>
<dbReference type="SUPFAM" id="SSF55785">
    <property type="entry name" value="PYP-like sensor domain (PAS domain)"/>
    <property type="match status" value="1"/>
</dbReference>
<feature type="domain" description="PAS" evidence="9">
    <location>
        <begin position="76"/>
        <end position="150"/>
    </location>
</feature>
<dbReference type="InterPro" id="IPR036890">
    <property type="entry name" value="HATPase_C_sf"/>
</dbReference>
<dbReference type="InterPro" id="IPR013655">
    <property type="entry name" value="PAS_fold_3"/>
</dbReference>
<keyword evidence="7" id="KW-0067">ATP-binding</keyword>
<evidence type="ECO:0000313" key="11">
    <source>
        <dbReference type="Proteomes" id="UP000297693"/>
    </source>
</evidence>
<dbReference type="InterPro" id="IPR011495">
    <property type="entry name" value="Sig_transdc_His_kin_sub2_dim/P"/>
</dbReference>
<organism evidence="10 11">
    <name type="scientific">Leptospira ognonensis</name>
    <dbReference type="NCBI Taxonomy" id="2484945"/>
    <lineage>
        <taxon>Bacteria</taxon>
        <taxon>Pseudomonadati</taxon>
        <taxon>Spirochaetota</taxon>
        <taxon>Spirochaetia</taxon>
        <taxon>Leptospirales</taxon>
        <taxon>Leptospiraceae</taxon>
        <taxon>Leptospira</taxon>
    </lineage>
</organism>
<proteinExistence type="predicted"/>
<gene>
    <name evidence="10" type="ORF">EHQ58_15990</name>
</gene>
<dbReference type="RefSeq" id="WP_135624913.1">
    <property type="nucleotide sequence ID" value="NZ_RQGD01000045.1"/>
</dbReference>
<dbReference type="Pfam" id="PF02518">
    <property type="entry name" value="HATPase_c"/>
    <property type="match status" value="1"/>
</dbReference>
<evidence type="ECO:0000256" key="6">
    <source>
        <dbReference type="ARBA" id="ARBA00022777"/>
    </source>
</evidence>
<dbReference type="EC" id="2.7.13.3" evidence="2"/>
<keyword evidence="5" id="KW-0547">Nucleotide-binding</keyword>
<dbReference type="AlphaFoldDB" id="A0A4V6QM32"/>
<dbReference type="CDD" id="cd00130">
    <property type="entry name" value="PAS"/>
    <property type="match status" value="1"/>
</dbReference>
<evidence type="ECO:0000256" key="4">
    <source>
        <dbReference type="ARBA" id="ARBA00022679"/>
    </source>
</evidence>
<dbReference type="PROSITE" id="PS50112">
    <property type="entry name" value="PAS"/>
    <property type="match status" value="1"/>
</dbReference>
<dbReference type="PANTHER" id="PTHR41523:SF8">
    <property type="entry name" value="ETHYLENE RESPONSE SENSOR PROTEIN"/>
    <property type="match status" value="1"/>
</dbReference>